<reference evidence="3" key="1">
    <citation type="submission" date="2023-06" db="EMBL/GenBank/DDBJ databases">
        <title>SYSU T00b26.</title>
        <authorList>
            <person name="Gao L."/>
            <person name="Fang B.-Z."/>
            <person name="Li W.-J."/>
        </authorList>
    </citation>
    <scope>NUCLEOTIDE SEQUENCE</scope>
    <source>
        <strain evidence="3">SYSU T00b26</strain>
    </source>
</reference>
<dbReference type="EMBL" id="JAUHPV010000002">
    <property type="protein sequence ID" value="MDN4471983.1"/>
    <property type="molecule type" value="Genomic_DNA"/>
</dbReference>
<name>A0ABT8FYL4_9MICO</name>
<dbReference type="InterPro" id="IPR038390">
    <property type="entry name" value="Metal_Tscrpt_repr_sf"/>
</dbReference>
<evidence type="ECO:0000313" key="3">
    <source>
        <dbReference type="EMBL" id="MDN4471983.1"/>
    </source>
</evidence>
<proteinExistence type="inferred from homology"/>
<dbReference type="Proteomes" id="UP001172738">
    <property type="component" value="Unassembled WGS sequence"/>
</dbReference>
<dbReference type="CDD" id="cd10148">
    <property type="entry name" value="CsoR-like_DUF156"/>
    <property type="match status" value="1"/>
</dbReference>
<dbReference type="RefSeq" id="WP_301126203.1">
    <property type="nucleotide sequence ID" value="NZ_JAUHPV010000002.1"/>
</dbReference>
<evidence type="ECO:0000256" key="1">
    <source>
        <dbReference type="ARBA" id="ARBA00005428"/>
    </source>
</evidence>
<keyword evidence="4" id="KW-1185">Reference proteome</keyword>
<comment type="caution">
    <text evidence="3">The sequence shown here is derived from an EMBL/GenBank/DDBJ whole genome shotgun (WGS) entry which is preliminary data.</text>
</comment>
<evidence type="ECO:0000313" key="4">
    <source>
        <dbReference type="Proteomes" id="UP001172738"/>
    </source>
</evidence>
<dbReference type="Gene3D" id="1.20.58.1000">
    <property type="entry name" value="Metal-sensitive repressor, helix protomer"/>
    <property type="match status" value="1"/>
</dbReference>
<keyword evidence="2" id="KW-0186">Copper</keyword>
<accession>A0ABT8FYL4</accession>
<organism evidence="3 4">
    <name type="scientific">Demequina zhanjiangensis</name>
    <dbReference type="NCBI Taxonomy" id="3051659"/>
    <lineage>
        <taxon>Bacteria</taxon>
        <taxon>Bacillati</taxon>
        <taxon>Actinomycetota</taxon>
        <taxon>Actinomycetes</taxon>
        <taxon>Micrococcales</taxon>
        <taxon>Demequinaceae</taxon>
        <taxon>Demequina</taxon>
    </lineage>
</organism>
<gene>
    <name evidence="3" type="ORF">QQX04_03130</name>
</gene>
<comment type="similarity">
    <text evidence="1">Belongs to the CsoR family.</text>
</comment>
<dbReference type="PANTHER" id="PTHR33677">
    <property type="entry name" value="TRANSCRIPTIONAL REPRESSOR FRMR-RELATED"/>
    <property type="match status" value="1"/>
</dbReference>
<sequence length="89" mass="9715">MSEVHLTEADLEPVVKRLRRAHGQLAGVLRMVEEGRECGDIVTQLAAVSKAIDRAGFTMIASGLEQCVREGESASEAKVRLEKMFMALS</sequence>
<dbReference type="InterPro" id="IPR003735">
    <property type="entry name" value="Metal_Tscrpt_repr"/>
</dbReference>
<evidence type="ECO:0000256" key="2">
    <source>
        <dbReference type="ARBA" id="ARBA00023008"/>
    </source>
</evidence>
<dbReference type="PANTHER" id="PTHR33677:SF5">
    <property type="entry name" value="TRANSCRIPTIONAL REPRESSOR FRMR"/>
    <property type="match status" value="1"/>
</dbReference>
<protein>
    <submittedName>
        <fullName evidence="3">Metal-sensitive transcriptional regulator</fullName>
    </submittedName>
</protein>
<dbReference type="Pfam" id="PF02583">
    <property type="entry name" value="Trns_repr_metal"/>
    <property type="match status" value="1"/>
</dbReference>